<sequence>MNVEQLVAGDPRDATVRHLRVRDQLLRIVTTSPEANDLVTETFYPDGMLGVFEATSRHDPDLTVVDLTCDASDIQELLRRESLTAARGEFELTRGFRLPRYDSATHTVFTLRDVNSDEVAAVVRTEGRVTILRPASGLGDRWLTRIVRDVATRLAKAAGSLVLHSSAFVFDHGAYLVIGDSGAGKSTTAIALARRLPSAGWMGNDRIHAEWQGHHYRVTACPLPLAVNKG</sequence>
<gene>
    <name evidence="1" type="ORF">G3M58_17725</name>
</gene>
<evidence type="ECO:0000313" key="1">
    <source>
        <dbReference type="EMBL" id="NEE08283.1"/>
    </source>
</evidence>
<dbReference type="EMBL" id="JAAGMN010001699">
    <property type="protein sequence ID" value="NEE08283.1"/>
    <property type="molecule type" value="Genomic_DNA"/>
</dbReference>
<proteinExistence type="predicted"/>
<evidence type="ECO:0008006" key="2">
    <source>
        <dbReference type="Google" id="ProtNLM"/>
    </source>
</evidence>
<organism evidence="1">
    <name type="scientific">Streptomyces sp. SID7499</name>
    <dbReference type="NCBI Taxonomy" id="2706086"/>
    <lineage>
        <taxon>Bacteria</taxon>
        <taxon>Bacillati</taxon>
        <taxon>Actinomycetota</taxon>
        <taxon>Actinomycetes</taxon>
        <taxon>Kitasatosporales</taxon>
        <taxon>Streptomycetaceae</taxon>
        <taxon>Streptomyces</taxon>
    </lineage>
</organism>
<name>A0A6G3WS88_9ACTN</name>
<reference evidence="1" key="1">
    <citation type="submission" date="2020-01" db="EMBL/GenBank/DDBJ databases">
        <title>Insect and environment-associated Actinomycetes.</title>
        <authorList>
            <person name="Currrie C."/>
            <person name="Chevrette M."/>
            <person name="Carlson C."/>
            <person name="Stubbendieck R."/>
            <person name="Wendt-Pienkowski E."/>
        </authorList>
    </citation>
    <scope>NUCLEOTIDE SEQUENCE</scope>
    <source>
        <strain evidence="1">SID7499</strain>
    </source>
</reference>
<dbReference type="InterPro" id="IPR027417">
    <property type="entry name" value="P-loop_NTPase"/>
</dbReference>
<accession>A0A6G3WS88</accession>
<comment type="caution">
    <text evidence="1">The sequence shown here is derived from an EMBL/GenBank/DDBJ whole genome shotgun (WGS) entry which is preliminary data.</text>
</comment>
<dbReference type="SUPFAM" id="SSF53795">
    <property type="entry name" value="PEP carboxykinase-like"/>
    <property type="match status" value="1"/>
</dbReference>
<dbReference type="Gene3D" id="3.40.50.300">
    <property type="entry name" value="P-loop containing nucleotide triphosphate hydrolases"/>
    <property type="match status" value="1"/>
</dbReference>
<protein>
    <recommendedName>
        <fullName evidence="2">Serine kinase</fullName>
    </recommendedName>
</protein>
<feature type="non-terminal residue" evidence="1">
    <location>
        <position position="230"/>
    </location>
</feature>
<dbReference type="AlphaFoldDB" id="A0A6G3WS88"/>